<comment type="similarity">
    <text evidence="1">Belongs to the bacterial reverse transcriptase family.</text>
</comment>
<dbReference type="InterPro" id="IPR013597">
    <property type="entry name" value="Mat_intron_G2"/>
</dbReference>
<comment type="caution">
    <text evidence="3">The sequence shown here is derived from an EMBL/GenBank/DDBJ whole genome shotgun (WGS) entry which is preliminary data.</text>
</comment>
<dbReference type="PANTHER" id="PTHR34047:SF8">
    <property type="entry name" value="PROTEIN YKFC"/>
    <property type="match status" value="1"/>
</dbReference>
<evidence type="ECO:0000259" key="2">
    <source>
        <dbReference type="PROSITE" id="PS50878"/>
    </source>
</evidence>
<dbReference type="Pfam" id="PF00078">
    <property type="entry name" value="RVT_1"/>
    <property type="match status" value="1"/>
</dbReference>
<dbReference type="EMBL" id="CAJNBH010000050">
    <property type="protein sequence ID" value="CAE6859888.1"/>
    <property type="molecule type" value="Genomic_DNA"/>
</dbReference>
<evidence type="ECO:0000313" key="3">
    <source>
        <dbReference type="EMBL" id="CAE6859888.1"/>
    </source>
</evidence>
<dbReference type="Pfam" id="PF08388">
    <property type="entry name" value="GIIM"/>
    <property type="match status" value="1"/>
</dbReference>
<dbReference type="PROSITE" id="PS50878">
    <property type="entry name" value="RT_POL"/>
    <property type="match status" value="1"/>
</dbReference>
<evidence type="ECO:0000313" key="4">
    <source>
        <dbReference type="Proteomes" id="UP000673821"/>
    </source>
</evidence>
<evidence type="ECO:0000256" key="1">
    <source>
        <dbReference type="ARBA" id="ARBA00034120"/>
    </source>
</evidence>
<feature type="domain" description="Reverse transcriptase" evidence="2">
    <location>
        <begin position="67"/>
        <end position="334"/>
    </location>
</feature>
<dbReference type="Proteomes" id="UP000673821">
    <property type="component" value="Unassembled WGS sequence"/>
</dbReference>
<reference evidence="3 4" key="1">
    <citation type="submission" date="2021-02" db="EMBL/GenBank/DDBJ databases">
        <authorList>
            <person name="Vanwijnsberghe S."/>
        </authorList>
    </citation>
    <scope>NUCLEOTIDE SEQUENCE [LARGE SCALE GENOMIC DNA]</scope>
    <source>
        <strain evidence="3 4">R-69776</strain>
    </source>
</reference>
<dbReference type="InterPro" id="IPR000477">
    <property type="entry name" value="RT_dom"/>
</dbReference>
<keyword evidence="4" id="KW-1185">Reference proteome</keyword>
<accession>A0ABN7N7T9</accession>
<sequence>MQSKLATWSTEDKERKFDRLLRLIADRVWLSEAARITLAASGARTPGVDGVSKRMMEENLQHELTTIRDELLAGSYSPLPARRVYIPKANGKLRPLGIPSLRDRIVQRAMLMAMEPIWESDFHPASHGFRPARSVRHAVRMVRLQLTAADEQSAAGRWVIEGDLASYFDTVHHRLLLKGIRKRIADQRFLALLWKFIKAECVDHGLFRAASEGVPQGGVISPLLSNIMLHEFDARMETNFLNKKVRKDRWAWNFAILKQRPIAVRENRQWKPAVSYCRYADDFVVVVKGTRAHAEVVREACREFLEGKLKLTLNMEKTHITHVNDGFVFLGHRIIRKRGPRGSMRPVTTIPWEKYRGFAERLVRQLSGNYSMNRMDMVESLNRQLTGWATFYQYTDYTATLFSRLDRTVFWKLGYWLAHKYRRGFRSLMRDHIRAPEPGRATTWVLQGRDSRGRYGEVALRRLVTSRKGRFTWRTPMENPYILRDETRRTIESRYADVAFAMSDTSMKSRMR</sequence>
<dbReference type="SUPFAM" id="SSF56672">
    <property type="entry name" value="DNA/RNA polymerases"/>
    <property type="match status" value="1"/>
</dbReference>
<dbReference type="InterPro" id="IPR051083">
    <property type="entry name" value="GrpII_Intron_Splice-Mob/Def"/>
</dbReference>
<dbReference type="CDD" id="cd01651">
    <property type="entry name" value="RT_G2_intron"/>
    <property type="match status" value="1"/>
</dbReference>
<dbReference type="NCBIfam" id="TIGR04416">
    <property type="entry name" value="group_II_RT_mat"/>
    <property type="match status" value="1"/>
</dbReference>
<dbReference type="InterPro" id="IPR030931">
    <property type="entry name" value="Group_II_RT_mat"/>
</dbReference>
<protein>
    <recommendedName>
        <fullName evidence="2">Reverse transcriptase domain-containing protein</fullName>
    </recommendedName>
</protein>
<gene>
    <name evidence="3" type="ORF">R69776_07947</name>
</gene>
<name>A0ABN7N7T9_9BURK</name>
<organism evidence="3 4">
    <name type="scientific">Paraburkholderia nemoris</name>
    <dbReference type="NCBI Taxonomy" id="2793076"/>
    <lineage>
        <taxon>Bacteria</taxon>
        <taxon>Pseudomonadati</taxon>
        <taxon>Pseudomonadota</taxon>
        <taxon>Betaproteobacteria</taxon>
        <taxon>Burkholderiales</taxon>
        <taxon>Burkholderiaceae</taxon>
        <taxon>Paraburkholderia</taxon>
    </lineage>
</organism>
<dbReference type="PANTHER" id="PTHR34047">
    <property type="entry name" value="NUCLEAR INTRON MATURASE 1, MITOCHONDRIAL-RELATED"/>
    <property type="match status" value="1"/>
</dbReference>
<dbReference type="InterPro" id="IPR043502">
    <property type="entry name" value="DNA/RNA_pol_sf"/>
</dbReference>
<proteinExistence type="inferred from homology"/>